<dbReference type="CDD" id="cd05992">
    <property type="entry name" value="PB1"/>
    <property type="match status" value="1"/>
</dbReference>
<proteinExistence type="predicted"/>
<protein>
    <submittedName>
        <fullName evidence="4">Aste57867_2117 protein</fullName>
    </submittedName>
</protein>
<dbReference type="EMBL" id="VJMH01000218">
    <property type="protein sequence ID" value="KAF0717748.1"/>
    <property type="molecule type" value="Genomic_DNA"/>
</dbReference>
<dbReference type="EMBL" id="CAADRA010000218">
    <property type="protein sequence ID" value="VFT79320.1"/>
    <property type="molecule type" value="Genomic_DNA"/>
</dbReference>
<keyword evidence="5" id="KW-1185">Reference proteome</keyword>
<dbReference type="PROSITE" id="PS51745">
    <property type="entry name" value="PB1"/>
    <property type="match status" value="1"/>
</dbReference>
<feature type="domain" description="PB1" evidence="2">
    <location>
        <begin position="6"/>
        <end position="91"/>
    </location>
</feature>
<dbReference type="Pfam" id="PF00564">
    <property type="entry name" value="PB1"/>
    <property type="match status" value="1"/>
</dbReference>
<sequence length="363" mass="39219">MEQQQLTAIKVGYKGEIHRLRVDLAGFKYEDLNALFESTFTLAPGSFVIQYKDQESDHVNVKSTADFDEACSFFLSSTDVVKSLRFIAVPSTQAVFQENVADPVLKVIEQLVKSLNEAMEKVKQEQYLAKAHENARVFASKAQENAGVWSVKAQEAMSTTGVALNETLAHTSVIVNEKLAEAGAVLGPIANKTVEESKAAFEAAKKSLNEIEFDKIKQSLNEIEFDRIMKDATDGMKSAAAVASTYAANLVNELNKLKEQADAAPAAMVVEAVAAPAPVEVEATPVAVPIVEIAPAAEVVAEAEWEQVQDEVTAPAVVVESKWAAQMMLIREVFPSADDVAVEALLDASNGDVHVVLNQLVDL</sequence>
<evidence type="ECO:0000256" key="1">
    <source>
        <dbReference type="SAM" id="Coils"/>
    </source>
</evidence>
<keyword evidence="1" id="KW-0175">Coiled coil</keyword>
<dbReference type="InterPro" id="IPR053793">
    <property type="entry name" value="PB1-like"/>
</dbReference>
<gene>
    <name evidence="4" type="primary">Aste57867_2117</name>
    <name evidence="3" type="ORF">As57867_002112</name>
    <name evidence="4" type="ORF">ASTE57867_2117</name>
</gene>
<organism evidence="4 5">
    <name type="scientific">Aphanomyces stellatus</name>
    <dbReference type="NCBI Taxonomy" id="120398"/>
    <lineage>
        <taxon>Eukaryota</taxon>
        <taxon>Sar</taxon>
        <taxon>Stramenopiles</taxon>
        <taxon>Oomycota</taxon>
        <taxon>Saprolegniomycetes</taxon>
        <taxon>Saprolegniales</taxon>
        <taxon>Verrucalvaceae</taxon>
        <taxon>Aphanomyces</taxon>
    </lineage>
</organism>
<reference evidence="3" key="2">
    <citation type="submission" date="2019-06" db="EMBL/GenBank/DDBJ databases">
        <title>Genomics analysis of Aphanomyces spp. identifies a new class of oomycete effector associated with host adaptation.</title>
        <authorList>
            <person name="Gaulin E."/>
        </authorList>
    </citation>
    <scope>NUCLEOTIDE SEQUENCE</scope>
    <source>
        <strain evidence="3">CBS 578.67</strain>
    </source>
</reference>
<dbReference type="OrthoDB" id="75664at2759"/>
<dbReference type="SMART" id="SM00666">
    <property type="entry name" value="PB1"/>
    <property type="match status" value="1"/>
</dbReference>
<dbReference type="SUPFAM" id="SSF54277">
    <property type="entry name" value="CAD &amp; PB1 domains"/>
    <property type="match status" value="1"/>
</dbReference>
<evidence type="ECO:0000313" key="4">
    <source>
        <dbReference type="EMBL" id="VFT79320.1"/>
    </source>
</evidence>
<dbReference type="Gene3D" id="3.10.20.90">
    <property type="entry name" value="Phosphatidylinositol 3-kinase Catalytic Subunit, Chain A, domain 1"/>
    <property type="match status" value="1"/>
</dbReference>
<dbReference type="AlphaFoldDB" id="A0A485K6X5"/>
<reference evidence="4 5" key="1">
    <citation type="submission" date="2019-03" db="EMBL/GenBank/DDBJ databases">
        <authorList>
            <person name="Gaulin E."/>
            <person name="Dumas B."/>
        </authorList>
    </citation>
    <scope>NUCLEOTIDE SEQUENCE [LARGE SCALE GENOMIC DNA]</scope>
    <source>
        <strain evidence="4">CBS 568.67</strain>
    </source>
</reference>
<feature type="coiled-coil region" evidence="1">
    <location>
        <begin position="105"/>
        <end position="135"/>
    </location>
</feature>
<evidence type="ECO:0000313" key="3">
    <source>
        <dbReference type="EMBL" id="KAF0717748.1"/>
    </source>
</evidence>
<dbReference type="InterPro" id="IPR000270">
    <property type="entry name" value="PB1_dom"/>
</dbReference>
<accession>A0A485K6X5</accession>
<evidence type="ECO:0000259" key="2">
    <source>
        <dbReference type="PROSITE" id="PS51745"/>
    </source>
</evidence>
<name>A0A485K6X5_9STRA</name>
<dbReference type="Proteomes" id="UP000332933">
    <property type="component" value="Unassembled WGS sequence"/>
</dbReference>
<evidence type="ECO:0000313" key="5">
    <source>
        <dbReference type="Proteomes" id="UP000332933"/>
    </source>
</evidence>